<dbReference type="PANTHER" id="PTHR31099:SF28">
    <property type="entry name" value="F5J5.12"/>
    <property type="match status" value="1"/>
</dbReference>
<dbReference type="EMBL" id="BJWL01000028">
    <property type="protein sequence ID" value="GFZ19668.1"/>
    <property type="molecule type" value="Genomic_DNA"/>
</dbReference>
<evidence type="ECO:0000313" key="2">
    <source>
        <dbReference type="Proteomes" id="UP000585474"/>
    </source>
</evidence>
<dbReference type="PANTHER" id="PTHR31099">
    <property type="entry name" value="OS06G0165300 PROTEIN"/>
    <property type="match status" value="1"/>
</dbReference>
<accession>A0A7J0H9I0</accession>
<sequence>MPSWISDHLGEKSFMANEVTQLSSSTMGSLGKIPLVQRVVPQLSPPPYERKTNIMTQDEMDHLRESHSFPPSIQIRLPKKDETIASTRPGEVAFYETAFHAGLCLPLHPIIRRILYFYNICPAQLIFNAWSLFALNKILKSDSGWLYFKARSKKTLLGGYPGNVKGWKKKFFFILGDDWEFPSRTSRDVNVPKIPKTLGTPGKRCNKPPVLSMTEQGRLDGILD</sequence>
<dbReference type="AlphaFoldDB" id="A0A7J0H9I0"/>
<comment type="caution">
    <text evidence="1">The sequence shown here is derived from an EMBL/GenBank/DDBJ whole genome shotgun (WGS) entry which is preliminary data.</text>
</comment>
<evidence type="ECO:0000313" key="1">
    <source>
        <dbReference type="EMBL" id="GFZ19668.1"/>
    </source>
</evidence>
<reference evidence="1 2" key="1">
    <citation type="submission" date="2019-07" db="EMBL/GenBank/DDBJ databases">
        <title>De Novo Assembly of kiwifruit Actinidia rufa.</title>
        <authorList>
            <person name="Sugita-Konishi S."/>
            <person name="Sato K."/>
            <person name="Mori E."/>
            <person name="Abe Y."/>
            <person name="Kisaki G."/>
            <person name="Hamano K."/>
            <person name="Suezawa K."/>
            <person name="Otani M."/>
            <person name="Fukuda T."/>
            <person name="Manabe T."/>
            <person name="Gomi K."/>
            <person name="Tabuchi M."/>
            <person name="Akimitsu K."/>
            <person name="Kataoka I."/>
        </authorList>
    </citation>
    <scope>NUCLEOTIDE SEQUENCE [LARGE SCALE GENOMIC DNA]</scope>
    <source>
        <strain evidence="2">cv. Fuchu</strain>
    </source>
</reference>
<organism evidence="1 2">
    <name type="scientific">Actinidia rufa</name>
    <dbReference type="NCBI Taxonomy" id="165716"/>
    <lineage>
        <taxon>Eukaryota</taxon>
        <taxon>Viridiplantae</taxon>
        <taxon>Streptophyta</taxon>
        <taxon>Embryophyta</taxon>
        <taxon>Tracheophyta</taxon>
        <taxon>Spermatophyta</taxon>
        <taxon>Magnoliopsida</taxon>
        <taxon>eudicotyledons</taxon>
        <taxon>Gunneridae</taxon>
        <taxon>Pentapetalae</taxon>
        <taxon>asterids</taxon>
        <taxon>Ericales</taxon>
        <taxon>Actinidiaceae</taxon>
        <taxon>Actinidia</taxon>
    </lineage>
</organism>
<proteinExistence type="predicted"/>
<keyword evidence="2" id="KW-1185">Reference proteome</keyword>
<name>A0A7J0H9I0_9ERIC</name>
<dbReference type="Proteomes" id="UP000585474">
    <property type="component" value="Unassembled WGS sequence"/>
</dbReference>
<dbReference type="OrthoDB" id="687305at2759"/>
<gene>
    <name evidence="1" type="ORF">Acr_28g0003730</name>
</gene>
<protein>
    <submittedName>
        <fullName evidence="1">Uncharacterized protein</fullName>
    </submittedName>
</protein>